<evidence type="ECO:0000313" key="2">
    <source>
        <dbReference type="Proteomes" id="UP000478052"/>
    </source>
</evidence>
<organism evidence="1 2">
    <name type="scientific">Aphis craccivora</name>
    <name type="common">Cowpea aphid</name>
    <dbReference type="NCBI Taxonomy" id="307492"/>
    <lineage>
        <taxon>Eukaryota</taxon>
        <taxon>Metazoa</taxon>
        <taxon>Ecdysozoa</taxon>
        <taxon>Arthropoda</taxon>
        <taxon>Hexapoda</taxon>
        <taxon>Insecta</taxon>
        <taxon>Pterygota</taxon>
        <taxon>Neoptera</taxon>
        <taxon>Paraneoptera</taxon>
        <taxon>Hemiptera</taxon>
        <taxon>Sternorrhyncha</taxon>
        <taxon>Aphidomorpha</taxon>
        <taxon>Aphidoidea</taxon>
        <taxon>Aphididae</taxon>
        <taxon>Aphidini</taxon>
        <taxon>Aphis</taxon>
        <taxon>Aphis</taxon>
    </lineage>
</organism>
<dbReference type="Proteomes" id="UP000478052">
    <property type="component" value="Unassembled WGS sequence"/>
</dbReference>
<comment type="caution">
    <text evidence="1">The sequence shown here is derived from an EMBL/GenBank/DDBJ whole genome shotgun (WGS) entry which is preliminary data.</text>
</comment>
<reference evidence="1 2" key="1">
    <citation type="submission" date="2019-08" db="EMBL/GenBank/DDBJ databases">
        <title>Whole genome of Aphis craccivora.</title>
        <authorList>
            <person name="Voronova N.V."/>
            <person name="Shulinski R.S."/>
            <person name="Bandarenka Y.V."/>
            <person name="Zhorov D.G."/>
            <person name="Warner D."/>
        </authorList>
    </citation>
    <scope>NUCLEOTIDE SEQUENCE [LARGE SCALE GENOMIC DNA]</scope>
    <source>
        <strain evidence="1">180601</strain>
        <tissue evidence="1">Whole Body</tissue>
    </source>
</reference>
<sequence length="52" mass="6289">MKTFELILKIILSAYCIRPIQTFKNRITREIIVSQCYQKMFFKHMFQSSLSI</sequence>
<protein>
    <submittedName>
        <fullName evidence="1">Uncharacterized protein</fullName>
    </submittedName>
</protein>
<feature type="non-terminal residue" evidence="1">
    <location>
        <position position="52"/>
    </location>
</feature>
<name>A0A6G0W086_APHCR</name>
<evidence type="ECO:0000313" key="1">
    <source>
        <dbReference type="EMBL" id="KAF0716499.1"/>
    </source>
</evidence>
<accession>A0A6G0W086</accession>
<gene>
    <name evidence="1" type="ORF">FWK35_00036921</name>
</gene>
<keyword evidence="2" id="KW-1185">Reference proteome</keyword>
<dbReference type="AlphaFoldDB" id="A0A6G0W086"/>
<proteinExistence type="predicted"/>
<dbReference type="EMBL" id="VUJU01009981">
    <property type="protein sequence ID" value="KAF0716499.1"/>
    <property type="molecule type" value="Genomic_DNA"/>
</dbReference>